<dbReference type="SMART" id="SM00065">
    <property type="entry name" value="GAF"/>
    <property type="match status" value="1"/>
</dbReference>
<protein>
    <submittedName>
        <fullName evidence="6">GAF domain-containing protein</fullName>
    </submittedName>
</protein>
<dbReference type="Pfam" id="PF13185">
    <property type="entry name" value="GAF_2"/>
    <property type="match status" value="1"/>
</dbReference>
<dbReference type="EMBL" id="FMCX01000001">
    <property type="protein sequence ID" value="SCE78294.1"/>
    <property type="molecule type" value="Genomic_DNA"/>
</dbReference>
<evidence type="ECO:0000256" key="4">
    <source>
        <dbReference type="ARBA" id="ARBA00023163"/>
    </source>
</evidence>
<dbReference type="Gene3D" id="3.30.450.40">
    <property type="match status" value="1"/>
</dbReference>
<evidence type="ECO:0000256" key="1">
    <source>
        <dbReference type="ARBA" id="ARBA00022679"/>
    </source>
</evidence>
<keyword evidence="3" id="KW-0805">Transcription regulation</keyword>
<reference evidence="7" key="1">
    <citation type="submission" date="2016-06" db="EMBL/GenBank/DDBJ databases">
        <authorList>
            <person name="Varghese N."/>
            <person name="Submissions Spin"/>
        </authorList>
    </citation>
    <scope>NUCLEOTIDE SEQUENCE [LARGE SCALE GENOMIC DNA]</scope>
    <source>
        <strain evidence="7">DSM 44830</strain>
    </source>
</reference>
<keyword evidence="1" id="KW-0808">Transferase</keyword>
<dbReference type="PROSITE" id="PS50921">
    <property type="entry name" value="ANTAR"/>
    <property type="match status" value="1"/>
</dbReference>
<gene>
    <name evidence="6" type="ORF">GA0070564_101913</name>
</gene>
<dbReference type="Proteomes" id="UP000199504">
    <property type="component" value="Unassembled WGS sequence"/>
</dbReference>
<dbReference type="Pfam" id="PF03861">
    <property type="entry name" value="ANTAR"/>
    <property type="match status" value="1"/>
</dbReference>
<dbReference type="OrthoDB" id="3688893at2"/>
<dbReference type="InterPro" id="IPR036388">
    <property type="entry name" value="WH-like_DNA-bd_sf"/>
</dbReference>
<dbReference type="InterPro" id="IPR005561">
    <property type="entry name" value="ANTAR"/>
</dbReference>
<evidence type="ECO:0000259" key="5">
    <source>
        <dbReference type="PROSITE" id="PS50921"/>
    </source>
</evidence>
<evidence type="ECO:0000256" key="2">
    <source>
        <dbReference type="ARBA" id="ARBA00022777"/>
    </source>
</evidence>
<dbReference type="Gene3D" id="1.10.10.10">
    <property type="entry name" value="Winged helix-like DNA-binding domain superfamily/Winged helix DNA-binding domain"/>
    <property type="match status" value="1"/>
</dbReference>
<keyword evidence="7" id="KW-1185">Reference proteome</keyword>
<dbReference type="InterPro" id="IPR011006">
    <property type="entry name" value="CheY-like_superfamily"/>
</dbReference>
<keyword evidence="4" id="KW-0804">Transcription</keyword>
<dbReference type="InterPro" id="IPR003018">
    <property type="entry name" value="GAF"/>
</dbReference>
<dbReference type="InterPro" id="IPR012074">
    <property type="entry name" value="GAF_ANTAR"/>
</dbReference>
<evidence type="ECO:0000313" key="6">
    <source>
        <dbReference type="EMBL" id="SCE78294.1"/>
    </source>
</evidence>
<proteinExistence type="predicted"/>
<dbReference type="AlphaFoldDB" id="A0A1C4V2T8"/>
<dbReference type="SUPFAM" id="SSF55781">
    <property type="entry name" value="GAF domain-like"/>
    <property type="match status" value="1"/>
</dbReference>
<evidence type="ECO:0000313" key="7">
    <source>
        <dbReference type="Proteomes" id="UP000199504"/>
    </source>
</evidence>
<dbReference type="GO" id="GO:0016301">
    <property type="term" value="F:kinase activity"/>
    <property type="evidence" value="ECO:0007669"/>
    <property type="project" value="UniProtKB-KW"/>
</dbReference>
<sequence>MSQPSTSAESAFAELGRIRLDEVTLEEMLGKVAELASRAVPGAREVSVTLVRDVTARTVVATGEIARDLDEWQYRKGFGPCLDASPSGDSVSVPDMAAESRWPGWAEHARGSGVGSSLSIGLPIQESVTGALNIYGGAPNSFDPGAIATAETFAAFAAVALANANLYGATATLAEQMQEAMRGRAVIEQAKGIIMGERHCSPQEAFALLSRISQDTNRKVRDVAAALVDRAAGPGRR</sequence>
<dbReference type="SUPFAM" id="SSF52172">
    <property type="entry name" value="CheY-like"/>
    <property type="match status" value="1"/>
</dbReference>
<dbReference type="InterPro" id="IPR029016">
    <property type="entry name" value="GAF-like_dom_sf"/>
</dbReference>
<dbReference type="STRING" id="262898.GA0070564_101913"/>
<dbReference type="GO" id="GO:0003723">
    <property type="term" value="F:RNA binding"/>
    <property type="evidence" value="ECO:0007669"/>
    <property type="project" value="InterPro"/>
</dbReference>
<dbReference type="RefSeq" id="WP_091602858.1">
    <property type="nucleotide sequence ID" value="NZ_FMCX01000001.1"/>
</dbReference>
<name>A0A1C4V2T8_9ACTN</name>
<dbReference type="SMART" id="SM01012">
    <property type="entry name" value="ANTAR"/>
    <property type="match status" value="1"/>
</dbReference>
<evidence type="ECO:0000256" key="3">
    <source>
        <dbReference type="ARBA" id="ARBA00023015"/>
    </source>
</evidence>
<dbReference type="PIRSF" id="PIRSF036625">
    <property type="entry name" value="GAF_ANTAR"/>
    <property type="match status" value="1"/>
</dbReference>
<organism evidence="6 7">
    <name type="scientific">Micromonospora mirobrigensis</name>
    <dbReference type="NCBI Taxonomy" id="262898"/>
    <lineage>
        <taxon>Bacteria</taxon>
        <taxon>Bacillati</taxon>
        <taxon>Actinomycetota</taxon>
        <taxon>Actinomycetes</taxon>
        <taxon>Micromonosporales</taxon>
        <taxon>Micromonosporaceae</taxon>
        <taxon>Micromonospora</taxon>
    </lineage>
</organism>
<accession>A0A1C4V2T8</accession>
<keyword evidence="2" id="KW-0418">Kinase</keyword>
<feature type="domain" description="ANTAR" evidence="5">
    <location>
        <begin position="167"/>
        <end position="228"/>
    </location>
</feature>